<dbReference type="Gramene" id="PRQ45460">
    <property type="protein sequence ID" value="PRQ45460"/>
    <property type="gene ID" value="RchiOBHm_Chr3g0491641"/>
</dbReference>
<name>A0A2P6RG98_ROSCH</name>
<accession>A0A2P6RG98</accession>
<comment type="caution">
    <text evidence="1">The sequence shown here is derived from an EMBL/GenBank/DDBJ whole genome shotgun (WGS) entry which is preliminary data.</text>
</comment>
<dbReference type="EMBL" id="PDCK01000041">
    <property type="protein sequence ID" value="PRQ45460.1"/>
    <property type="molecule type" value="Genomic_DNA"/>
</dbReference>
<reference evidence="1 2" key="1">
    <citation type="journal article" date="2018" name="Nat. Genet.">
        <title>The Rosa genome provides new insights in the design of modern roses.</title>
        <authorList>
            <person name="Bendahmane M."/>
        </authorList>
    </citation>
    <scope>NUCLEOTIDE SEQUENCE [LARGE SCALE GENOMIC DNA]</scope>
    <source>
        <strain evidence="2">cv. Old Blush</strain>
    </source>
</reference>
<dbReference type="Proteomes" id="UP000238479">
    <property type="component" value="Chromosome 3"/>
</dbReference>
<evidence type="ECO:0000313" key="2">
    <source>
        <dbReference type="Proteomes" id="UP000238479"/>
    </source>
</evidence>
<gene>
    <name evidence="1" type="ORF">RchiOBHm_Chr3g0491641</name>
</gene>
<sequence length="49" mass="5745">MKERKRESCCIWISFYILRGCLHLCCCVGNPKLKSIRVSVLRWNFPIGS</sequence>
<evidence type="ECO:0000313" key="1">
    <source>
        <dbReference type="EMBL" id="PRQ45460.1"/>
    </source>
</evidence>
<keyword evidence="2" id="KW-1185">Reference proteome</keyword>
<dbReference type="AlphaFoldDB" id="A0A2P6RG98"/>
<proteinExistence type="predicted"/>
<organism evidence="1 2">
    <name type="scientific">Rosa chinensis</name>
    <name type="common">China rose</name>
    <dbReference type="NCBI Taxonomy" id="74649"/>
    <lineage>
        <taxon>Eukaryota</taxon>
        <taxon>Viridiplantae</taxon>
        <taxon>Streptophyta</taxon>
        <taxon>Embryophyta</taxon>
        <taxon>Tracheophyta</taxon>
        <taxon>Spermatophyta</taxon>
        <taxon>Magnoliopsida</taxon>
        <taxon>eudicotyledons</taxon>
        <taxon>Gunneridae</taxon>
        <taxon>Pentapetalae</taxon>
        <taxon>rosids</taxon>
        <taxon>fabids</taxon>
        <taxon>Rosales</taxon>
        <taxon>Rosaceae</taxon>
        <taxon>Rosoideae</taxon>
        <taxon>Rosoideae incertae sedis</taxon>
        <taxon>Rosa</taxon>
    </lineage>
</organism>
<protein>
    <submittedName>
        <fullName evidence="1">Uncharacterized protein</fullName>
    </submittedName>
</protein>